<dbReference type="EMBL" id="KN824329">
    <property type="protein sequence ID" value="KIM23947.1"/>
    <property type="molecule type" value="Genomic_DNA"/>
</dbReference>
<proteinExistence type="predicted"/>
<dbReference type="Proteomes" id="UP000054097">
    <property type="component" value="Unassembled WGS sequence"/>
</dbReference>
<reference evidence="2" key="2">
    <citation type="submission" date="2015-01" db="EMBL/GenBank/DDBJ databases">
        <title>Evolutionary Origins and Diversification of the Mycorrhizal Mutualists.</title>
        <authorList>
            <consortium name="DOE Joint Genome Institute"/>
            <consortium name="Mycorrhizal Genomics Consortium"/>
            <person name="Kohler A."/>
            <person name="Kuo A."/>
            <person name="Nagy L.G."/>
            <person name="Floudas D."/>
            <person name="Copeland A."/>
            <person name="Barry K.W."/>
            <person name="Cichocki N."/>
            <person name="Veneault-Fourrey C."/>
            <person name="LaButti K."/>
            <person name="Lindquist E.A."/>
            <person name="Lipzen A."/>
            <person name="Lundell T."/>
            <person name="Morin E."/>
            <person name="Murat C."/>
            <person name="Riley R."/>
            <person name="Ohm R."/>
            <person name="Sun H."/>
            <person name="Tunlid A."/>
            <person name="Henrissat B."/>
            <person name="Grigoriev I.V."/>
            <person name="Hibbett D.S."/>
            <person name="Martin F."/>
        </authorList>
    </citation>
    <scope>NUCLEOTIDE SEQUENCE [LARGE SCALE GENOMIC DNA]</scope>
    <source>
        <strain evidence="2">MAFF 305830</strain>
    </source>
</reference>
<sequence length="64" mass="7369">MTNTVKKGYSLTTRVKTQGQRKHKRRGVRRFVPGVDLLLESKYRRGTEVLGDSQRGETLLRCCC</sequence>
<reference evidence="1 2" key="1">
    <citation type="submission" date="2014-04" db="EMBL/GenBank/DDBJ databases">
        <authorList>
            <consortium name="DOE Joint Genome Institute"/>
            <person name="Kuo A."/>
            <person name="Zuccaro A."/>
            <person name="Kohler A."/>
            <person name="Nagy L.G."/>
            <person name="Floudas D."/>
            <person name="Copeland A."/>
            <person name="Barry K.W."/>
            <person name="Cichocki N."/>
            <person name="Veneault-Fourrey C."/>
            <person name="LaButti K."/>
            <person name="Lindquist E.A."/>
            <person name="Lipzen A."/>
            <person name="Lundell T."/>
            <person name="Morin E."/>
            <person name="Murat C."/>
            <person name="Sun H."/>
            <person name="Tunlid A."/>
            <person name="Henrissat B."/>
            <person name="Grigoriev I.V."/>
            <person name="Hibbett D.S."/>
            <person name="Martin F."/>
            <person name="Nordberg H.P."/>
            <person name="Cantor M.N."/>
            <person name="Hua S.X."/>
        </authorList>
    </citation>
    <scope>NUCLEOTIDE SEQUENCE [LARGE SCALE GENOMIC DNA]</scope>
    <source>
        <strain evidence="1 2">MAFF 305830</strain>
    </source>
</reference>
<organism evidence="1 2">
    <name type="scientific">Serendipita vermifera MAFF 305830</name>
    <dbReference type="NCBI Taxonomy" id="933852"/>
    <lineage>
        <taxon>Eukaryota</taxon>
        <taxon>Fungi</taxon>
        <taxon>Dikarya</taxon>
        <taxon>Basidiomycota</taxon>
        <taxon>Agaricomycotina</taxon>
        <taxon>Agaricomycetes</taxon>
        <taxon>Sebacinales</taxon>
        <taxon>Serendipitaceae</taxon>
        <taxon>Serendipita</taxon>
    </lineage>
</organism>
<dbReference type="AlphaFoldDB" id="A0A0C2X3H0"/>
<evidence type="ECO:0000313" key="2">
    <source>
        <dbReference type="Proteomes" id="UP000054097"/>
    </source>
</evidence>
<dbReference type="HOGENOM" id="CLU_2869042_0_0_1"/>
<name>A0A0C2X3H0_SERVB</name>
<protein>
    <submittedName>
        <fullName evidence="1">Uncharacterized protein</fullName>
    </submittedName>
</protein>
<gene>
    <name evidence="1" type="ORF">M408DRAFT_246582</name>
</gene>
<accession>A0A0C2X3H0</accession>
<evidence type="ECO:0000313" key="1">
    <source>
        <dbReference type="EMBL" id="KIM23947.1"/>
    </source>
</evidence>
<keyword evidence="2" id="KW-1185">Reference proteome</keyword>